<proteinExistence type="predicted"/>
<dbReference type="OrthoDB" id="2417391at2759"/>
<accession>A0A8H7RSY2</accession>
<evidence type="ECO:0000313" key="3">
    <source>
        <dbReference type="Proteomes" id="UP000646827"/>
    </source>
</evidence>
<reference evidence="2 3" key="1">
    <citation type="submission" date="2020-12" db="EMBL/GenBank/DDBJ databases">
        <title>Metabolic potential, ecology and presence of endohyphal bacteria is reflected in genomic diversity of Mucoromycotina.</title>
        <authorList>
            <person name="Muszewska A."/>
            <person name="Okrasinska A."/>
            <person name="Steczkiewicz K."/>
            <person name="Drgas O."/>
            <person name="Orlowska M."/>
            <person name="Perlinska-Lenart U."/>
            <person name="Aleksandrzak-Piekarczyk T."/>
            <person name="Szatraj K."/>
            <person name="Zielenkiewicz U."/>
            <person name="Pilsyk S."/>
            <person name="Malc E."/>
            <person name="Mieczkowski P."/>
            <person name="Kruszewska J.S."/>
            <person name="Biernat P."/>
            <person name="Pawlowska J."/>
        </authorList>
    </citation>
    <scope>NUCLEOTIDE SEQUENCE [LARGE SCALE GENOMIC DNA]</scope>
    <source>
        <strain evidence="2 3">CBS 142.35</strain>
    </source>
</reference>
<feature type="region of interest" description="Disordered" evidence="1">
    <location>
        <begin position="1"/>
        <end position="33"/>
    </location>
</feature>
<dbReference type="Proteomes" id="UP000646827">
    <property type="component" value="Unassembled WGS sequence"/>
</dbReference>
<sequence length="762" mass="86566">MTLHGRVQTVSQPLTQDHEALPPASTPYQNDPMVMDQDHISSILPGNELANNHNIDNTSILDRSNRRSFTPDDIVYDFGQDDQPYVTQDQDDGDNNNYTDSSDSDDDDEDFAIIDASNVDDPIIQPTNESSSDQAGTHSANKQYIDPWEKETPLVTNEPITKKSNQCLNYKVINKKFMSFSAGHKITMLAVIPTMNSSRYLTSGLFKMILAKNHCSHLKHPKTGSHDECSCGEQQFKSNGKPVETMSYFPLGRQLSNLIADKETREMIQDVHEPEPGQMNDIFDGSVYKKFKSTIFQNEQDTIVISLFVNGFAPFKGGEAKMTIVHVVLLSLPPIERYRTKNMLQVAIIPGDHNGDLFSFLTPLLNELRILEDGGLKVICEDGLFNFKVHLLLASGDIIGVQELIHHKGHNSDYGFRQCHIKTVREIRPAGKGYGRYYTGTNNMSTARKDDEFKNGDKDFGIVKKNEFAALKSFHGYSFFGLDELHLIGSNVTKRLWDMISGQYGDLDTTIKLRSSACSAIGNTITESNTTIPSGIFEGSFRDVSRKAGHMRSVDWIMLLQCIVPTLVFEQLAETCGAYSEQVEALMSLVIGCTLALQWKIYANDVSAIQKHLQIWHMHMKNKISSNLYTVNFHYLRHIHDIIQKLGPLRGYSTRSAERAIGTLLQVHIRFTTATIKRVYLMDELETVLEDGNAYSLDEYPDIELWDWKVMQLEDFDHLNIERYIRQYWHNQFDDDRALGAMLEPEIKVGQEPVQRRHQIRM</sequence>
<evidence type="ECO:0000313" key="2">
    <source>
        <dbReference type="EMBL" id="KAG2216145.1"/>
    </source>
</evidence>
<dbReference type="EMBL" id="JAEPRB010000449">
    <property type="protein sequence ID" value="KAG2216145.1"/>
    <property type="molecule type" value="Genomic_DNA"/>
</dbReference>
<keyword evidence="3" id="KW-1185">Reference proteome</keyword>
<feature type="compositionally biased region" description="Polar residues" evidence="1">
    <location>
        <begin position="125"/>
        <end position="142"/>
    </location>
</feature>
<dbReference type="AlphaFoldDB" id="A0A8H7RSY2"/>
<evidence type="ECO:0000256" key="1">
    <source>
        <dbReference type="SAM" id="MobiDB-lite"/>
    </source>
</evidence>
<name>A0A8H7RSY2_9FUNG</name>
<dbReference type="InterPro" id="IPR004242">
    <property type="entry name" value="Transposase_21"/>
</dbReference>
<protein>
    <submittedName>
        <fullName evidence="2">Uncharacterized protein</fullName>
    </submittedName>
</protein>
<organism evidence="2 3">
    <name type="scientific">Circinella minor</name>
    <dbReference type="NCBI Taxonomy" id="1195481"/>
    <lineage>
        <taxon>Eukaryota</taxon>
        <taxon>Fungi</taxon>
        <taxon>Fungi incertae sedis</taxon>
        <taxon>Mucoromycota</taxon>
        <taxon>Mucoromycotina</taxon>
        <taxon>Mucoromycetes</taxon>
        <taxon>Mucorales</taxon>
        <taxon>Lichtheimiaceae</taxon>
        <taxon>Circinella</taxon>
    </lineage>
</organism>
<dbReference type="Pfam" id="PF02992">
    <property type="entry name" value="Transposase_21"/>
    <property type="match status" value="1"/>
</dbReference>
<feature type="compositionally biased region" description="Acidic residues" evidence="1">
    <location>
        <begin position="102"/>
        <end position="112"/>
    </location>
</feature>
<comment type="caution">
    <text evidence="2">The sequence shown here is derived from an EMBL/GenBank/DDBJ whole genome shotgun (WGS) entry which is preliminary data.</text>
</comment>
<feature type="region of interest" description="Disordered" evidence="1">
    <location>
        <begin position="71"/>
        <end position="144"/>
    </location>
</feature>
<gene>
    <name evidence="2" type="ORF">INT45_002566</name>
</gene>